<dbReference type="OMA" id="HANDYEM"/>
<evidence type="ECO:0000313" key="1">
    <source>
        <dbReference type="EMBL" id="EEA05133.1"/>
    </source>
</evidence>
<name>B6AA92_CRYMR</name>
<gene>
    <name evidence="1" type="ORF">CMU_042060</name>
</gene>
<dbReference type="EMBL" id="DS989726">
    <property type="protein sequence ID" value="EEA05133.1"/>
    <property type="molecule type" value="Genomic_DNA"/>
</dbReference>
<dbReference type="OrthoDB" id="344019at2759"/>
<reference evidence="1" key="1">
    <citation type="submission" date="2008-06" db="EMBL/GenBank/DDBJ databases">
        <authorList>
            <person name="Lorenzi H."/>
            <person name="Inman J."/>
            <person name="Miller J."/>
            <person name="Schobel S."/>
            <person name="Amedeo P."/>
            <person name="Caler E.V."/>
            <person name="da Silva J."/>
        </authorList>
    </citation>
    <scope>NUCLEOTIDE SEQUENCE [LARGE SCALE GENOMIC DNA]</scope>
    <source>
        <strain evidence="1">RN66</strain>
    </source>
</reference>
<keyword evidence="2" id="KW-1185">Reference proteome</keyword>
<proteinExistence type="predicted"/>
<accession>B6AA92</accession>
<dbReference type="Proteomes" id="UP000001460">
    <property type="component" value="Unassembled WGS sequence"/>
</dbReference>
<sequence>MSVKYSYPCRKKYSFVLLLILYAVYLSVCYPTVEVGIIDKYINRYLEHTLIDKDLIEDSRHANDYEMKDNFIYKDGLQDYSDINNVVGWDIGHLYWYSIRMDNILQQLAGTRDKLIDLVEYLEESKKTEELNIEEYFYKSLSKYNGQIYDGNRDLDWRRSIFLNKQIETLQYRLRFLSNSMNKKEFQGNFLRLDDEITAYYKLLNEESSTNSINSPSLKKIDISKGFLMSQEILNEAKIINRNRNNQNKYETTLEGLLFIGSPVVSMDFNRLVLVDKIVYRMKPKNYIHKIYYSTLKKVYPKCEIRCILRDLKNRLQWKECIIKDNIFNLNFSSVKSYKVCDKILFHNCVGLEIKEIYLTVLKDYEKAIALWEPPKKLVQLFEVQMQSNNDNEDQSTSRYITKMNLSTSIAIHELLEKSAYLIKRDKKTNSLNISLIKASTLSKEFYTLKEIVSNPNLRLKLNNKRKVTNRDDISSIDDRRIKISLDNNSDNQDFMSIEQLIGILRQAIECFRYSSEVSCKNKLSQYFVLSIIDNRVRSFWYEMLINEYKQFLNLRHFTYYISAEELIKLELFYSLSLISNVESAENEDKEIYYDFLGNNHNIDLNINQVGKCKEIPNHTFLNSDFRVLEEINIKEDIYTYQNNIENFGKITSFIHYYHQLASDLDHNTISSPPWWMTWQYNVYPSILTHKDPNNLLENNEYNTWLELPVHSDFQIHSFDSYSIIPSDILSYDILKYIFMEETELKTSVNDQASKKTCANTSYDITTFIKAKQMKKIEYWAKLDIMNSEFSNYQNVYESYEENNPCLSNYFNENLSLLWKENCIKKWELYIMLNKEFHVQYKSIYFIEYFTDILDDMVSAYRYEKMSKMIKQ</sequence>
<organism evidence="1 2">
    <name type="scientific">Cryptosporidium muris (strain RN66)</name>
    <dbReference type="NCBI Taxonomy" id="441375"/>
    <lineage>
        <taxon>Eukaryota</taxon>
        <taxon>Sar</taxon>
        <taxon>Alveolata</taxon>
        <taxon>Apicomplexa</taxon>
        <taxon>Conoidasida</taxon>
        <taxon>Coccidia</taxon>
        <taxon>Eucoccidiorida</taxon>
        <taxon>Eimeriorina</taxon>
        <taxon>Cryptosporidiidae</taxon>
        <taxon>Cryptosporidium</taxon>
    </lineage>
</organism>
<dbReference type="RefSeq" id="XP_002139482.1">
    <property type="nucleotide sequence ID" value="XM_002139446.1"/>
</dbReference>
<protein>
    <submittedName>
        <fullName evidence="1">Uncharacterized protein</fullName>
    </submittedName>
</protein>
<dbReference type="VEuPathDB" id="CryptoDB:CMU_042060"/>
<dbReference type="GeneID" id="6994373"/>
<evidence type="ECO:0000313" key="2">
    <source>
        <dbReference type="Proteomes" id="UP000001460"/>
    </source>
</evidence>
<dbReference type="AlphaFoldDB" id="B6AA92"/>